<proteinExistence type="predicted"/>
<name>L8JR44_9BACT</name>
<gene>
    <name evidence="6" type="ORF">C900_03446</name>
</gene>
<evidence type="ECO:0000256" key="1">
    <source>
        <dbReference type="ARBA" id="ARBA00022741"/>
    </source>
</evidence>
<dbReference type="Proteomes" id="UP000011135">
    <property type="component" value="Unassembled WGS sequence"/>
</dbReference>
<evidence type="ECO:0000259" key="5">
    <source>
        <dbReference type="SMART" id="SM00534"/>
    </source>
</evidence>
<dbReference type="SUPFAM" id="SSF48334">
    <property type="entry name" value="DNA repair protein MutS, domain III"/>
    <property type="match status" value="1"/>
</dbReference>
<dbReference type="AlphaFoldDB" id="L8JR44"/>
<sequence length="599" mass="67782">MNLTPEAIFKQRKERFDQSYNSLNQKYNGIAATRIAIFVISIVLVVLFANYRLGYAIGITAVAFPVIFGLVVRHHNRITAKRDVALASALINDQEIQRLTGNFNGLSEGEEFRDKKHPYLSDLDVFGKNSLYQLVNRSVTPSGRATVAHWLQQPATTQETRARQEAVNELRPQVDWRQEFQASGMQKSDDHHVELLLSWINEPNRVLDKKIYQVAAVVLPVVSIALLLLNIFAGISFYFFVGMLAINGLVLKKFADYVENITEKTFTGIKTLQSYGRMIKKIEMADFSCTKLRTLQSVFAHDNVSASDSILKLQRILDYLQARSNLFYLFFNFALLFDLQLVIRAEKWKARQKGDVSLWFDHIGQLEAINSLSGLAFANPEYCIPEICDDPYYFQATDLGHPLIHISERVVNDFTMEGKGTINIITGSNMSGKSTFLRTIGVNTILASTGGPVCAGSMKVSRMQVFTSMRTEDNLEEHVSSFYAELRRIRMLLDMLEEKKLPVLFMLDEILKGTNSKDRHAGAAALIRQVSSTESMGFVSTHDLELGQLANELLNVKNYSFNSEVKDDQIIFNYQLEEGICHSFNASKLMENIGINMKR</sequence>
<dbReference type="Gene3D" id="1.10.1420.10">
    <property type="match status" value="1"/>
</dbReference>
<dbReference type="SUPFAM" id="SSF52540">
    <property type="entry name" value="P-loop containing nucleoside triphosphate hydrolases"/>
    <property type="match status" value="1"/>
</dbReference>
<feature type="domain" description="DNA mismatch repair proteins mutS family" evidence="5">
    <location>
        <begin position="420"/>
        <end position="598"/>
    </location>
</feature>
<keyword evidence="4" id="KW-0472">Membrane</keyword>
<accession>L8JR44</accession>
<feature type="transmembrane region" description="Helical" evidence="4">
    <location>
        <begin position="214"/>
        <end position="241"/>
    </location>
</feature>
<organism evidence="6 7">
    <name type="scientific">Fulvivirga imtechensis AK7</name>
    <dbReference type="NCBI Taxonomy" id="1237149"/>
    <lineage>
        <taxon>Bacteria</taxon>
        <taxon>Pseudomonadati</taxon>
        <taxon>Bacteroidota</taxon>
        <taxon>Cytophagia</taxon>
        <taxon>Cytophagales</taxon>
        <taxon>Fulvivirgaceae</taxon>
        <taxon>Fulvivirga</taxon>
    </lineage>
</organism>
<dbReference type="EMBL" id="AMZN01000050">
    <property type="protein sequence ID" value="ELR70673.1"/>
    <property type="molecule type" value="Genomic_DNA"/>
</dbReference>
<dbReference type="PATRIC" id="fig|1237149.3.peg.3207"/>
<keyword evidence="2" id="KW-0067">ATP-binding</keyword>
<dbReference type="GO" id="GO:0005829">
    <property type="term" value="C:cytosol"/>
    <property type="evidence" value="ECO:0007669"/>
    <property type="project" value="TreeGrafter"/>
</dbReference>
<dbReference type="PANTHER" id="PTHR11361">
    <property type="entry name" value="DNA MISMATCH REPAIR PROTEIN MUTS FAMILY MEMBER"/>
    <property type="match status" value="1"/>
</dbReference>
<evidence type="ECO:0000313" key="7">
    <source>
        <dbReference type="Proteomes" id="UP000011135"/>
    </source>
</evidence>
<evidence type="ECO:0000256" key="4">
    <source>
        <dbReference type="SAM" id="Phobius"/>
    </source>
</evidence>
<dbReference type="Gene3D" id="3.40.50.300">
    <property type="entry name" value="P-loop containing nucleotide triphosphate hydrolases"/>
    <property type="match status" value="1"/>
</dbReference>
<feature type="transmembrane region" description="Helical" evidence="4">
    <location>
        <begin position="31"/>
        <end position="49"/>
    </location>
</feature>
<dbReference type="InterPro" id="IPR000432">
    <property type="entry name" value="DNA_mismatch_repair_MutS_C"/>
</dbReference>
<comment type="caution">
    <text evidence="6">The sequence shown here is derived from an EMBL/GenBank/DDBJ whole genome shotgun (WGS) entry which is preliminary data.</text>
</comment>
<keyword evidence="4" id="KW-0812">Transmembrane</keyword>
<dbReference type="PANTHER" id="PTHR11361:SF99">
    <property type="entry name" value="DNA MISMATCH REPAIR PROTEIN"/>
    <property type="match status" value="1"/>
</dbReference>
<keyword evidence="1" id="KW-0547">Nucleotide-binding</keyword>
<dbReference type="RefSeq" id="WP_009580814.1">
    <property type="nucleotide sequence ID" value="NZ_AMZN01000050.1"/>
</dbReference>
<dbReference type="SMART" id="SM00534">
    <property type="entry name" value="MUTSac"/>
    <property type="match status" value="1"/>
</dbReference>
<dbReference type="STRING" id="1237149.C900_03446"/>
<dbReference type="GO" id="GO:0005524">
    <property type="term" value="F:ATP binding"/>
    <property type="evidence" value="ECO:0007669"/>
    <property type="project" value="UniProtKB-KW"/>
</dbReference>
<feature type="transmembrane region" description="Helical" evidence="4">
    <location>
        <begin position="55"/>
        <end position="72"/>
    </location>
</feature>
<dbReference type="GO" id="GO:0140664">
    <property type="term" value="F:ATP-dependent DNA damage sensor activity"/>
    <property type="evidence" value="ECO:0007669"/>
    <property type="project" value="InterPro"/>
</dbReference>
<keyword evidence="7" id="KW-1185">Reference proteome</keyword>
<keyword evidence="3" id="KW-0238">DNA-binding</keyword>
<evidence type="ECO:0000256" key="3">
    <source>
        <dbReference type="ARBA" id="ARBA00023125"/>
    </source>
</evidence>
<keyword evidence="4" id="KW-1133">Transmembrane helix</keyword>
<dbReference type="InterPro" id="IPR027417">
    <property type="entry name" value="P-loop_NTPase"/>
</dbReference>
<evidence type="ECO:0000313" key="6">
    <source>
        <dbReference type="EMBL" id="ELR70673.1"/>
    </source>
</evidence>
<dbReference type="GO" id="GO:0006298">
    <property type="term" value="P:mismatch repair"/>
    <property type="evidence" value="ECO:0007669"/>
    <property type="project" value="InterPro"/>
</dbReference>
<dbReference type="Pfam" id="PF00488">
    <property type="entry name" value="MutS_V"/>
    <property type="match status" value="1"/>
</dbReference>
<dbReference type="InterPro" id="IPR036187">
    <property type="entry name" value="DNA_mismatch_repair_MutS_sf"/>
</dbReference>
<dbReference type="eggNOG" id="COG0249">
    <property type="taxonomic scope" value="Bacteria"/>
</dbReference>
<reference evidence="6 7" key="1">
    <citation type="submission" date="2012-12" db="EMBL/GenBank/DDBJ databases">
        <title>Genome assembly of Fulvivirga imtechensis AK7.</title>
        <authorList>
            <person name="Nupur N."/>
            <person name="Khatri I."/>
            <person name="Kumar R."/>
            <person name="Subramanian S."/>
            <person name="Pinnaka A."/>
        </authorList>
    </citation>
    <scope>NUCLEOTIDE SEQUENCE [LARGE SCALE GENOMIC DNA]</scope>
    <source>
        <strain evidence="6 7">AK7</strain>
    </source>
</reference>
<protein>
    <submittedName>
        <fullName evidence="6">MutS-related protein, family 1</fullName>
    </submittedName>
</protein>
<dbReference type="OrthoDB" id="9802448at2"/>
<evidence type="ECO:0000256" key="2">
    <source>
        <dbReference type="ARBA" id="ARBA00022840"/>
    </source>
</evidence>
<dbReference type="GO" id="GO:0030983">
    <property type="term" value="F:mismatched DNA binding"/>
    <property type="evidence" value="ECO:0007669"/>
    <property type="project" value="InterPro"/>
</dbReference>
<dbReference type="InterPro" id="IPR045076">
    <property type="entry name" value="MutS"/>
</dbReference>